<evidence type="ECO:0000256" key="7">
    <source>
        <dbReference type="PROSITE-ProRule" id="PRU10141"/>
    </source>
</evidence>
<accession>A0ABS6U6I1</accession>
<dbReference type="InterPro" id="IPR000719">
    <property type="entry name" value="Prot_kinase_dom"/>
</dbReference>
<feature type="region of interest" description="Disordered" evidence="8">
    <location>
        <begin position="295"/>
        <end position="405"/>
    </location>
</feature>
<evidence type="ECO:0000256" key="2">
    <source>
        <dbReference type="ARBA" id="ARBA00022527"/>
    </source>
</evidence>
<keyword evidence="9" id="KW-0812">Transmembrane</keyword>
<proteinExistence type="predicted"/>
<dbReference type="PROSITE" id="PS00107">
    <property type="entry name" value="PROTEIN_KINASE_ATP"/>
    <property type="match status" value="1"/>
</dbReference>
<dbReference type="EC" id="2.7.11.1" evidence="1"/>
<dbReference type="EMBL" id="JADQDF010000001">
    <property type="protein sequence ID" value="MBW0127846.1"/>
    <property type="molecule type" value="Genomic_DNA"/>
</dbReference>
<keyword evidence="9" id="KW-1133">Transmembrane helix</keyword>
<gene>
    <name evidence="11" type="ORF">I4I82_09115</name>
</gene>
<dbReference type="CDD" id="cd14014">
    <property type="entry name" value="STKc_PknB_like"/>
    <property type="match status" value="1"/>
</dbReference>
<feature type="compositionally biased region" description="Basic and acidic residues" evidence="8">
    <location>
        <begin position="376"/>
        <end position="389"/>
    </location>
</feature>
<evidence type="ECO:0000256" key="6">
    <source>
        <dbReference type="ARBA" id="ARBA00022840"/>
    </source>
</evidence>
<dbReference type="PROSITE" id="PS50011">
    <property type="entry name" value="PROTEIN_KINASE_DOM"/>
    <property type="match status" value="1"/>
</dbReference>
<evidence type="ECO:0000256" key="3">
    <source>
        <dbReference type="ARBA" id="ARBA00022679"/>
    </source>
</evidence>
<dbReference type="InterPro" id="IPR008271">
    <property type="entry name" value="Ser/Thr_kinase_AS"/>
</dbReference>
<evidence type="ECO:0000256" key="9">
    <source>
        <dbReference type="SAM" id="Phobius"/>
    </source>
</evidence>
<evidence type="ECO:0000313" key="11">
    <source>
        <dbReference type="EMBL" id="MBW0127846.1"/>
    </source>
</evidence>
<evidence type="ECO:0000256" key="4">
    <source>
        <dbReference type="ARBA" id="ARBA00022741"/>
    </source>
</evidence>
<sequence>MPGGIPVCARKIRAGQNGQVTTPQDGQRRIGGRYLLSGKIGSGAMGTVWAGYDEVLRRRVAVKELRVPIGVGDQEALDMRERILREARAVGGLSHPNVITVFDVVEADGEPVVVLELVPSRNLAEMISDHGALSVAQAAVVGYATAGGLRAAHRAGITHRDVKPGNVLVADDGRVKLTDFGIARNIADAPMTSVGLVLGSPAYIAPEVAAGQPVTPAADLWGLGATLFAAVEGRPPYDVGGDPVQTITEVVDGDVPRSRAGGPVSEVIAALMVKEPSARMPLDEVRIRLRPLISDPDDPLYPGSPDAPTLAAFVTPPLDLPPPAELPEPSRSSGSLEVRPPSQPALLAADPGPLPGPPPGRSGGMRPDLPVPLRPDTLRPDTLRPDRGPQRPPRPPARPPAAARPFAEPTSTLQSVALVIAGALVVLLGAAAGWAVTRMIGGQSPFDTVTVTSAGTGLIAHLDPLGFDADVPAGWTQFDHERLDGSRSASFISPDGTEEFTVERAESRDAALAGLTADRLGVDTLERTELADDRLTYRTDRDGQQRATWLALVPADGDAVWVARLTVPGERGEGTAQALFDVLMAGFATAGA</sequence>
<dbReference type="SMART" id="SM00220">
    <property type="entry name" value="S_TKc"/>
    <property type="match status" value="1"/>
</dbReference>
<keyword evidence="4 7" id="KW-0547">Nucleotide-binding</keyword>
<evidence type="ECO:0000259" key="10">
    <source>
        <dbReference type="PROSITE" id="PS50011"/>
    </source>
</evidence>
<dbReference type="PROSITE" id="PS00108">
    <property type="entry name" value="PROTEIN_KINASE_ST"/>
    <property type="match status" value="1"/>
</dbReference>
<feature type="binding site" evidence="7">
    <location>
        <position position="63"/>
    </location>
    <ligand>
        <name>ATP</name>
        <dbReference type="ChEBI" id="CHEBI:30616"/>
    </ligand>
</feature>
<protein>
    <recommendedName>
        <fullName evidence="1">non-specific serine/threonine protein kinase</fullName>
        <ecNumber evidence="1">2.7.11.1</ecNumber>
    </recommendedName>
</protein>
<feature type="domain" description="Protein kinase" evidence="10">
    <location>
        <begin position="34"/>
        <end position="293"/>
    </location>
</feature>
<keyword evidence="9" id="KW-0472">Membrane</keyword>
<evidence type="ECO:0000313" key="12">
    <source>
        <dbReference type="Proteomes" id="UP000694300"/>
    </source>
</evidence>
<feature type="transmembrane region" description="Helical" evidence="9">
    <location>
        <begin position="416"/>
        <end position="436"/>
    </location>
</feature>
<reference evidence="11 12" key="1">
    <citation type="submission" date="2020-11" db="EMBL/GenBank/DDBJ databases">
        <title>Pseudonocardia abyssalis sp. nov. and Pseudonocardia oceani sp. nov., description and phylogenomic analysis of two novel actinomycetes isolated from the deep Southern Ocean.</title>
        <authorList>
            <person name="Parra J."/>
        </authorList>
    </citation>
    <scope>NUCLEOTIDE SEQUENCE [LARGE SCALE GENOMIC DNA]</scope>
    <source>
        <strain evidence="12">KRD185</strain>
    </source>
</reference>
<comment type="caution">
    <text evidence="11">The sequence shown here is derived from an EMBL/GenBank/DDBJ whole genome shotgun (WGS) entry which is preliminary data.</text>
</comment>
<keyword evidence="12" id="KW-1185">Reference proteome</keyword>
<keyword evidence="5 11" id="KW-0418">Kinase</keyword>
<keyword evidence="6 7" id="KW-0067">ATP-binding</keyword>
<dbReference type="PANTHER" id="PTHR43289:SF6">
    <property type="entry name" value="SERINE_THREONINE-PROTEIN KINASE NEKL-3"/>
    <property type="match status" value="1"/>
</dbReference>
<evidence type="ECO:0000256" key="8">
    <source>
        <dbReference type="SAM" id="MobiDB-lite"/>
    </source>
</evidence>
<evidence type="ECO:0000256" key="5">
    <source>
        <dbReference type="ARBA" id="ARBA00022777"/>
    </source>
</evidence>
<feature type="compositionally biased region" description="Pro residues" evidence="8">
    <location>
        <begin position="390"/>
        <end position="399"/>
    </location>
</feature>
<dbReference type="InterPro" id="IPR017441">
    <property type="entry name" value="Protein_kinase_ATP_BS"/>
</dbReference>
<name>A0ABS6U6I1_9PSEU</name>
<dbReference type="Proteomes" id="UP000694300">
    <property type="component" value="Unassembled WGS sequence"/>
</dbReference>
<keyword evidence="2 11" id="KW-0723">Serine/threonine-protein kinase</keyword>
<dbReference type="GO" id="GO:0004674">
    <property type="term" value="F:protein serine/threonine kinase activity"/>
    <property type="evidence" value="ECO:0007669"/>
    <property type="project" value="UniProtKB-KW"/>
</dbReference>
<dbReference type="Pfam" id="PF00069">
    <property type="entry name" value="Pkinase"/>
    <property type="match status" value="1"/>
</dbReference>
<evidence type="ECO:0000256" key="1">
    <source>
        <dbReference type="ARBA" id="ARBA00012513"/>
    </source>
</evidence>
<keyword evidence="3" id="KW-0808">Transferase</keyword>
<dbReference type="PANTHER" id="PTHR43289">
    <property type="entry name" value="MITOGEN-ACTIVATED PROTEIN KINASE KINASE KINASE 20-RELATED"/>
    <property type="match status" value="1"/>
</dbReference>
<organism evidence="11 12">
    <name type="scientific">Pseudonocardia oceani</name>
    <dbReference type="NCBI Taxonomy" id="2792013"/>
    <lineage>
        <taxon>Bacteria</taxon>
        <taxon>Bacillati</taxon>
        <taxon>Actinomycetota</taxon>
        <taxon>Actinomycetes</taxon>
        <taxon>Pseudonocardiales</taxon>
        <taxon>Pseudonocardiaceae</taxon>
        <taxon>Pseudonocardia</taxon>
    </lineage>
</organism>